<dbReference type="RefSeq" id="WP_236980421.1">
    <property type="nucleotide sequence ID" value="NZ_BRXE01000045.1"/>
</dbReference>
<dbReference type="Pfam" id="PF18566">
    <property type="entry name" value="Ldi"/>
    <property type="match status" value="1"/>
</dbReference>
<dbReference type="EMBL" id="BRXE01000045">
    <property type="protein sequence ID" value="GLB84263.1"/>
    <property type="molecule type" value="Genomic_DNA"/>
</dbReference>
<dbReference type="GeneID" id="83631736"/>
<evidence type="ECO:0000313" key="2">
    <source>
        <dbReference type="EMBL" id="GLB84263.1"/>
    </source>
</evidence>
<evidence type="ECO:0000313" key="4">
    <source>
        <dbReference type="Proteomes" id="UP001064782"/>
    </source>
</evidence>
<sequence>MEVVESSPEDLATQRFLLDLALQPLDRFDGFTRLEQIGGGALRYQLNYVCYALSMAQFTRTPAFTGYLAEAQANTIRKMCDKRVWRYWASEQLLGYGRWNPDPMTFANIMYTGFFAAMLAFYETLNDDRGFDADGSLPLVWSERRRYEYGYTKIAHAIARNMRNSPFTLYPCEPHLTYPMCNTIALNGLRGYDRIHGTDLTGDLADKIRESFDRHQYLLPNGRFRFGLGPLGLKMPPTLSNDAVMAYWLDGVMPDLAERTWQMLREHRLGLDNGVAQLKTRAVDRVDVGSYRKSTAWTWVNIACAAKEMGDGEAIEAAQTAIAEQFSMDHSASGARKLAGQSMWVNGVFALTQFVTEGSLRALATGQVPHTWRTGPQLSAAAYPDVLVAKAVTDGTGLELVLRPGAGPVRTTLEITRLRPGASYRLIGAGDDSVLADSRGRALINVALDDRLELQLMYA</sequence>
<dbReference type="InterPro" id="IPR041411">
    <property type="entry name" value="Ldi"/>
</dbReference>
<evidence type="ECO:0000259" key="1">
    <source>
        <dbReference type="Pfam" id="PF18566"/>
    </source>
</evidence>
<evidence type="ECO:0000313" key="3">
    <source>
        <dbReference type="EMBL" id="GLD32667.1"/>
    </source>
</evidence>
<dbReference type="AlphaFoldDB" id="A0A9P3QAL5"/>
<dbReference type="Proteomes" id="UP001064782">
    <property type="component" value="Unassembled WGS sequence"/>
</dbReference>
<keyword evidence="4" id="KW-1185">Reference proteome</keyword>
<name>A0A9P3QAL5_9MYCO</name>
<accession>A0A9P3QAL5</accession>
<dbReference type="Proteomes" id="UP001165663">
    <property type="component" value="Unassembled WGS sequence"/>
</dbReference>
<protein>
    <recommendedName>
        <fullName evidence="1">Linalool dehydratase/isomerase domain-containing protein</fullName>
    </recommendedName>
</protein>
<feature type="domain" description="Linalool dehydratase/isomerase" evidence="1">
    <location>
        <begin position="43"/>
        <end position="342"/>
    </location>
</feature>
<comment type="caution">
    <text evidence="3">The sequence shown here is derived from an EMBL/GenBank/DDBJ whole genome shotgun (WGS) entry which is preliminary data.</text>
</comment>
<gene>
    <name evidence="3" type="ORF">Mkiyose1413_45500</name>
    <name evidence="2" type="ORF">SRL2020028_35190</name>
</gene>
<organism evidence="3 4">
    <name type="scientific">Mycobacterium kiyosense</name>
    <dbReference type="NCBI Taxonomy" id="2871094"/>
    <lineage>
        <taxon>Bacteria</taxon>
        <taxon>Bacillati</taxon>
        <taxon>Actinomycetota</taxon>
        <taxon>Actinomycetes</taxon>
        <taxon>Mycobacteriales</taxon>
        <taxon>Mycobacteriaceae</taxon>
        <taxon>Mycobacterium</taxon>
    </lineage>
</organism>
<reference evidence="3" key="1">
    <citation type="submission" date="2022-08" db="EMBL/GenBank/DDBJ databases">
        <title>Mycobacterium kiyosense sp. nov., scotochromogenic slow-glowing species isolated from respiratory specimens.</title>
        <authorList>
            <person name="Fukano H."/>
            <person name="Kazumi Y."/>
            <person name="Sakagami N."/>
            <person name="Ato M."/>
            <person name="Mitarai S."/>
            <person name="Hoshino Y."/>
        </authorList>
    </citation>
    <scope>NUCLEOTIDE SEQUENCE</scope>
    <source>
        <strain evidence="3">1413</strain>
        <strain evidence="2">SRL2020-028</strain>
    </source>
</reference>
<dbReference type="EMBL" id="BRZI01000050">
    <property type="protein sequence ID" value="GLD32667.1"/>
    <property type="molecule type" value="Genomic_DNA"/>
</dbReference>
<proteinExistence type="predicted"/>